<protein>
    <submittedName>
        <fullName evidence="6">WD repeat-containing protein 49-like</fullName>
    </submittedName>
</protein>
<name>A0ABM0M429_SACKO</name>
<accession>A0ABM0M429</accession>
<proteinExistence type="predicted"/>
<dbReference type="Pfam" id="PF00400">
    <property type="entry name" value="WD40"/>
    <property type="match status" value="3"/>
</dbReference>
<dbReference type="SMART" id="SM00320">
    <property type="entry name" value="WD40"/>
    <property type="match status" value="4"/>
</dbReference>
<dbReference type="InterPro" id="IPR015943">
    <property type="entry name" value="WD40/YVTN_repeat-like_dom_sf"/>
</dbReference>
<feature type="compositionally biased region" description="Polar residues" evidence="4">
    <location>
        <begin position="151"/>
        <end position="172"/>
    </location>
</feature>
<dbReference type="PANTHER" id="PTHR44324">
    <property type="entry name" value="WD40 REPEAT DOMAIN 95"/>
    <property type="match status" value="1"/>
</dbReference>
<reference evidence="6" key="1">
    <citation type="submission" date="2025-08" db="UniProtKB">
        <authorList>
            <consortium name="RefSeq"/>
        </authorList>
    </citation>
    <scope>IDENTIFICATION</scope>
    <source>
        <tissue evidence="6">Testes</tissue>
    </source>
</reference>
<feature type="compositionally biased region" description="Basic residues" evidence="4">
    <location>
        <begin position="173"/>
        <end position="183"/>
    </location>
</feature>
<dbReference type="Proteomes" id="UP000694865">
    <property type="component" value="Unplaced"/>
</dbReference>
<feature type="repeat" description="WD" evidence="3">
    <location>
        <begin position="1"/>
        <end position="32"/>
    </location>
</feature>
<evidence type="ECO:0000256" key="2">
    <source>
        <dbReference type="ARBA" id="ARBA00022737"/>
    </source>
</evidence>
<dbReference type="Gene3D" id="2.130.10.10">
    <property type="entry name" value="YVTN repeat-like/Quinoprotein amine dehydrogenase"/>
    <property type="match status" value="2"/>
</dbReference>
<dbReference type="InterPro" id="IPR036322">
    <property type="entry name" value="WD40_repeat_dom_sf"/>
</dbReference>
<gene>
    <name evidence="6" type="primary">LOC102808087</name>
</gene>
<feature type="repeat" description="WD" evidence="3">
    <location>
        <begin position="293"/>
        <end position="329"/>
    </location>
</feature>
<keyword evidence="5" id="KW-1185">Reference proteome</keyword>
<dbReference type="InterPro" id="IPR019775">
    <property type="entry name" value="WD40_repeat_CS"/>
</dbReference>
<feature type="repeat" description="WD" evidence="3">
    <location>
        <begin position="84"/>
        <end position="124"/>
    </location>
</feature>
<feature type="region of interest" description="Disordered" evidence="4">
    <location>
        <begin position="126"/>
        <end position="185"/>
    </location>
</feature>
<evidence type="ECO:0000256" key="3">
    <source>
        <dbReference type="PROSITE-ProRule" id="PRU00221"/>
    </source>
</evidence>
<dbReference type="RefSeq" id="XP_006814770.1">
    <property type="nucleotide sequence ID" value="XM_006814707.1"/>
</dbReference>
<dbReference type="InterPro" id="IPR001680">
    <property type="entry name" value="WD40_rpt"/>
</dbReference>
<dbReference type="SUPFAM" id="SSF50978">
    <property type="entry name" value="WD40 repeat-like"/>
    <property type="match status" value="1"/>
</dbReference>
<keyword evidence="1 3" id="KW-0853">WD repeat</keyword>
<sequence length="612" mass="68982">MAFDSGLRRLISGARNGSIKVWNFQNGHNIHQCEAVAEAEVTGIVSFREKRSMLSVGWSRKIVVYDDTDGDNAFIKADISWRGGQVHKDDILSVDYCSPNLLATASFDGEIIVWSVETEKMFKRLRRGQPSKMTRKLKQALSHLEGGSRPATGSSTQGSRPLSRFSSMNSRPNSRHRQQHKPPKGFTAPVDKLLFLQHRVTQGQTDSAVLISSEAGYLHFWSVYGSQQDMGFFYASDCKDEEESVLALCTNKDNSVLISGDTKGYIYIWNIEQYCIQPAEETKRERPPLLCSWRAHEKAVVSVDYIIYDEQSFILSASTDQTARLWTLKGHFVGTFGQDDKWILKNPSTWQHPRTPWGYADEGGVVASIVVPDIVENGMKSDAENLPNNSEGNEKDDSSMSSSSPIQKEDTTKHPVTKFNGRRQSPDRISSPSLSPRDERPISADIKRIQIQSAPNLVNGTENRNGSGNSQRAKFFTNDEYSWRSKRSVTFANFGQPRRSIHMKSLLGHRVEEDIARRTYSRQERRHKFGDVDMTLTSRFGKICSPFQALATPQTEEVRFPYNLPMTPRMVSRGLTITTESELNEFALTPPPGTPEEKKEPYLLLPTIPGSR</sequence>
<dbReference type="PANTHER" id="PTHR44324:SF3">
    <property type="entry name" value="WD REPEAT-CONTAINING PROTEIN 49-LIKE"/>
    <property type="match status" value="1"/>
</dbReference>
<dbReference type="GeneID" id="102808087"/>
<dbReference type="InterPro" id="IPR051242">
    <property type="entry name" value="WD-EF-hand_domain"/>
</dbReference>
<evidence type="ECO:0000313" key="6">
    <source>
        <dbReference type="RefSeq" id="XP_006814770.1"/>
    </source>
</evidence>
<dbReference type="PROSITE" id="PS00678">
    <property type="entry name" value="WD_REPEATS_1"/>
    <property type="match status" value="1"/>
</dbReference>
<evidence type="ECO:0000256" key="1">
    <source>
        <dbReference type="ARBA" id="ARBA00022574"/>
    </source>
</evidence>
<evidence type="ECO:0000313" key="5">
    <source>
        <dbReference type="Proteomes" id="UP000694865"/>
    </source>
</evidence>
<evidence type="ECO:0000256" key="4">
    <source>
        <dbReference type="SAM" id="MobiDB-lite"/>
    </source>
</evidence>
<keyword evidence="2" id="KW-0677">Repeat</keyword>
<feature type="compositionally biased region" description="Basic residues" evidence="4">
    <location>
        <begin position="126"/>
        <end position="138"/>
    </location>
</feature>
<feature type="region of interest" description="Disordered" evidence="4">
    <location>
        <begin position="379"/>
        <end position="444"/>
    </location>
</feature>
<dbReference type="PROSITE" id="PS50082">
    <property type="entry name" value="WD_REPEATS_2"/>
    <property type="match status" value="3"/>
</dbReference>
<organism evidence="5 6">
    <name type="scientific">Saccoglossus kowalevskii</name>
    <name type="common">Acorn worm</name>
    <dbReference type="NCBI Taxonomy" id="10224"/>
    <lineage>
        <taxon>Eukaryota</taxon>
        <taxon>Metazoa</taxon>
        <taxon>Hemichordata</taxon>
        <taxon>Enteropneusta</taxon>
        <taxon>Harrimaniidae</taxon>
        <taxon>Saccoglossus</taxon>
    </lineage>
</organism>